<gene>
    <name evidence="2" type="ORF">AD929_15745</name>
</gene>
<keyword evidence="1" id="KW-0472">Membrane</keyword>
<evidence type="ECO:0000313" key="3">
    <source>
        <dbReference type="Proteomes" id="UP000075573"/>
    </source>
</evidence>
<dbReference type="PATRIC" id="fig|442.7.peg.58"/>
<keyword evidence="1" id="KW-1133">Transmembrane helix</keyword>
<sequence>MAEIKQLTVTLRAYRRWWFLPACYLYQWLLIARMALFGLPLSIAKRKMSGCIDALGRKGVYVTVES</sequence>
<name>A0A149QQ50_9PROT</name>
<proteinExistence type="predicted"/>
<accession>A0A149QQ50</accession>
<dbReference type="Proteomes" id="UP000075573">
    <property type="component" value="Unassembled WGS sequence"/>
</dbReference>
<dbReference type="AlphaFoldDB" id="A0A149QQ50"/>
<feature type="transmembrane region" description="Helical" evidence="1">
    <location>
        <begin position="17"/>
        <end position="39"/>
    </location>
</feature>
<organism evidence="2 3">
    <name type="scientific">Gluconobacter potus</name>
    <dbReference type="NCBI Taxonomy" id="2724927"/>
    <lineage>
        <taxon>Bacteria</taxon>
        <taxon>Pseudomonadati</taxon>
        <taxon>Pseudomonadota</taxon>
        <taxon>Alphaproteobacteria</taxon>
        <taxon>Acetobacterales</taxon>
        <taxon>Acetobacteraceae</taxon>
        <taxon>Gluconobacter</taxon>
    </lineage>
</organism>
<keyword evidence="1" id="KW-0812">Transmembrane</keyword>
<comment type="caution">
    <text evidence="2">The sequence shown here is derived from an EMBL/GenBank/DDBJ whole genome shotgun (WGS) entry which is preliminary data.</text>
</comment>
<evidence type="ECO:0000256" key="1">
    <source>
        <dbReference type="SAM" id="Phobius"/>
    </source>
</evidence>
<dbReference type="EMBL" id="LHZB01000121">
    <property type="protein sequence ID" value="KXU99246.1"/>
    <property type="molecule type" value="Genomic_DNA"/>
</dbReference>
<evidence type="ECO:0000313" key="2">
    <source>
        <dbReference type="EMBL" id="KXU99246.1"/>
    </source>
</evidence>
<protein>
    <submittedName>
        <fullName evidence="2">Uncharacterized protein</fullName>
    </submittedName>
</protein>
<reference evidence="2 3" key="1">
    <citation type="submission" date="2015-06" db="EMBL/GenBank/DDBJ databases">
        <title>Improved classification and identification of acetic acid bacteria using matrix-assisted laser desorption/ionization time-of-flight mass spectrometry; Gluconobacter nephelii and Gluconobacter uchimurae are later heterotypic synonyms of Gluconobacter japonicus and Gluconobacter oxydans, respectively.</title>
        <authorList>
            <person name="Li L."/>
            <person name="Cleenwerck I."/>
            <person name="De Vuyst L."/>
            <person name="Vandamme P."/>
        </authorList>
    </citation>
    <scope>NUCLEOTIDE SEQUENCE [LARGE SCALE GENOMIC DNA]</scope>
    <source>
        <strain evidence="2 3">LMG 1764</strain>
    </source>
</reference>